<accession>A0A0B7FFF0</accession>
<dbReference type="InterPro" id="IPR044669">
    <property type="entry name" value="YneE/VCCN1/2-like"/>
</dbReference>
<evidence type="ECO:0000256" key="5">
    <source>
        <dbReference type="ARBA" id="ARBA00022989"/>
    </source>
</evidence>
<dbReference type="GO" id="GO:0005886">
    <property type="term" value="C:plasma membrane"/>
    <property type="evidence" value="ECO:0007669"/>
    <property type="project" value="UniProtKB-SubCell"/>
</dbReference>
<keyword evidence="3" id="KW-1003">Cell membrane</keyword>
<evidence type="ECO:0000313" key="9">
    <source>
        <dbReference type="Proteomes" id="UP000059188"/>
    </source>
</evidence>
<dbReference type="Pfam" id="PF25539">
    <property type="entry name" value="Bestrophin_2"/>
    <property type="match status" value="1"/>
</dbReference>
<keyword evidence="2" id="KW-0813">Transport</keyword>
<evidence type="ECO:0000256" key="4">
    <source>
        <dbReference type="ARBA" id="ARBA00022692"/>
    </source>
</evidence>
<keyword evidence="9" id="KW-1185">Reference proteome</keyword>
<sequence>MISKTERARQTHVTGIRTGISNENSQLSEWVALLESRGSAGGSTIGGILGCIAAFEDQLTGLEKILTTPLPFVYSAHIRHTVWLYLFFLPFQLTQTFGYWTIFGVGTAAFMFLGLLAAGEEIEQPFGYDENDLDLDLFVTDIIQFDLRTLTEMWPHGAELKGASTLGGGEIRRVADAPVGWEVDDDGCVQGNTHMTT</sequence>
<keyword evidence="5" id="KW-1133">Transmembrane helix</keyword>
<keyword evidence="7" id="KW-0472">Membrane</keyword>
<evidence type="ECO:0000256" key="3">
    <source>
        <dbReference type="ARBA" id="ARBA00022475"/>
    </source>
</evidence>
<evidence type="ECO:0000256" key="6">
    <source>
        <dbReference type="ARBA" id="ARBA00023065"/>
    </source>
</evidence>
<dbReference type="STRING" id="1108050.A0A0B7FFF0"/>
<comment type="subcellular location">
    <subcellularLocation>
        <location evidence="1">Cell membrane</location>
        <topology evidence="1">Multi-pass membrane protein</topology>
    </subcellularLocation>
</comment>
<evidence type="ECO:0000313" key="8">
    <source>
        <dbReference type="EMBL" id="CEL54933.1"/>
    </source>
</evidence>
<keyword evidence="6" id="KW-0406">Ion transport</keyword>
<dbReference type="PANTHER" id="PTHR33281:SF19">
    <property type="entry name" value="VOLTAGE-DEPENDENT ANION CHANNEL-FORMING PROTEIN YNEE"/>
    <property type="match status" value="1"/>
</dbReference>
<dbReference type="AlphaFoldDB" id="A0A0B7FFF0"/>
<protein>
    <submittedName>
        <fullName evidence="8">UPF0187 protein</fullName>
    </submittedName>
</protein>
<dbReference type="OrthoDB" id="1368at2759"/>
<proteinExistence type="predicted"/>
<reference evidence="8 9" key="1">
    <citation type="submission" date="2014-11" db="EMBL/GenBank/DDBJ databases">
        <authorList>
            <person name="Wibberg Daniel"/>
        </authorList>
    </citation>
    <scope>NUCLEOTIDE SEQUENCE [LARGE SCALE GENOMIC DNA]</scope>
    <source>
        <strain evidence="8">Rhizoctonia solani AG1-IB 7/3/14</strain>
    </source>
</reference>
<dbReference type="Proteomes" id="UP000059188">
    <property type="component" value="Unassembled WGS sequence"/>
</dbReference>
<dbReference type="GO" id="GO:0005254">
    <property type="term" value="F:chloride channel activity"/>
    <property type="evidence" value="ECO:0007669"/>
    <property type="project" value="InterPro"/>
</dbReference>
<name>A0A0B7FFF0_THACB</name>
<keyword evidence="4" id="KW-0812">Transmembrane</keyword>
<evidence type="ECO:0000256" key="2">
    <source>
        <dbReference type="ARBA" id="ARBA00022448"/>
    </source>
</evidence>
<gene>
    <name evidence="8" type="ORF">RSOLAG1IB_07425</name>
</gene>
<dbReference type="PANTHER" id="PTHR33281">
    <property type="entry name" value="UPF0187 PROTEIN YNEE"/>
    <property type="match status" value="1"/>
</dbReference>
<evidence type="ECO:0000256" key="7">
    <source>
        <dbReference type="ARBA" id="ARBA00023136"/>
    </source>
</evidence>
<evidence type="ECO:0000256" key="1">
    <source>
        <dbReference type="ARBA" id="ARBA00004651"/>
    </source>
</evidence>
<organism evidence="8 9">
    <name type="scientific">Thanatephorus cucumeris (strain AG1-IB / isolate 7/3/14)</name>
    <name type="common">Lettuce bottom rot fungus</name>
    <name type="synonym">Rhizoctonia solani</name>
    <dbReference type="NCBI Taxonomy" id="1108050"/>
    <lineage>
        <taxon>Eukaryota</taxon>
        <taxon>Fungi</taxon>
        <taxon>Dikarya</taxon>
        <taxon>Basidiomycota</taxon>
        <taxon>Agaricomycotina</taxon>
        <taxon>Agaricomycetes</taxon>
        <taxon>Cantharellales</taxon>
        <taxon>Ceratobasidiaceae</taxon>
        <taxon>Rhizoctonia</taxon>
        <taxon>Rhizoctonia solani AG-1</taxon>
    </lineage>
</organism>
<dbReference type="EMBL" id="LN679118">
    <property type="protein sequence ID" value="CEL54933.1"/>
    <property type="molecule type" value="Genomic_DNA"/>
</dbReference>